<dbReference type="AlphaFoldDB" id="A0A5S9MI73"/>
<protein>
    <submittedName>
        <fullName evidence="1">Uncharacterized protein</fullName>
    </submittedName>
</protein>
<dbReference type="EMBL" id="AP021906">
    <property type="protein sequence ID" value="BBP91874.1"/>
    <property type="molecule type" value="Genomic_DNA"/>
</dbReference>
<accession>A0A5S9MI73</accession>
<dbReference type="Proteomes" id="UP000464658">
    <property type="component" value="Chromosome"/>
</dbReference>
<gene>
    <name evidence="1" type="ORF">BsIDN1_54920</name>
</gene>
<evidence type="ECO:0000313" key="2">
    <source>
        <dbReference type="Proteomes" id="UP000464658"/>
    </source>
</evidence>
<organism evidence="1 2">
    <name type="scientific">Bacillus safensis</name>
    <dbReference type="NCBI Taxonomy" id="561879"/>
    <lineage>
        <taxon>Bacteria</taxon>
        <taxon>Bacillati</taxon>
        <taxon>Bacillota</taxon>
        <taxon>Bacilli</taxon>
        <taxon>Bacillales</taxon>
        <taxon>Bacillaceae</taxon>
        <taxon>Bacillus</taxon>
    </lineage>
</organism>
<sequence length="72" mass="8247">MTGDHNMVIHLIIEHEHLLTKETLMKRIRSAAKGQCPQKLKGALSLEIRLFDHMPFDIADCQKKSVHTQKKG</sequence>
<reference evidence="1 2" key="1">
    <citation type="submission" date="2019-12" db="EMBL/GenBank/DDBJ databases">
        <title>Full genome sequence of a Bacillus safensis strain isolated from commercially available natto in Indonesia.</title>
        <authorList>
            <person name="Yoshida M."/>
            <person name="Uomi M."/>
            <person name="Waturangi D."/>
            <person name="Ekaputri J.J."/>
            <person name="Setiamarga D.H.E."/>
        </authorList>
    </citation>
    <scope>NUCLEOTIDE SEQUENCE [LARGE SCALE GENOMIC DNA]</scope>
    <source>
        <strain evidence="1 2">IDN1</strain>
    </source>
</reference>
<name>A0A5S9MI73_BACIA</name>
<evidence type="ECO:0000313" key="1">
    <source>
        <dbReference type="EMBL" id="BBP91874.1"/>
    </source>
</evidence>
<proteinExistence type="predicted"/>